<dbReference type="PANTHER" id="PTHR35147">
    <property type="entry name" value="CHEMORECEPTOR GLUTAMINE DEAMIDASE CHED-RELATED"/>
    <property type="match status" value="1"/>
</dbReference>
<dbReference type="Proteomes" id="UP000198612">
    <property type="component" value="Unassembled WGS sequence"/>
</dbReference>
<dbReference type="Proteomes" id="UP000295758">
    <property type="component" value="Unassembled WGS sequence"/>
</dbReference>
<dbReference type="InterPro" id="IPR005659">
    <property type="entry name" value="Chemorcpt_Glu_NH3ase_CheD"/>
</dbReference>
<keyword evidence="1 3" id="KW-0145">Chemotaxis</keyword>
<dbReference type="EMBL" id="SOAA01000002">
    <property type="protein sequence ID" value="TDS34741.1"/>
    <property type="molecule type" value="Genomic_DNA"/>
</dbReference>
<evidence type="ECO:0000256" key="1">
    <source>
        <dbReference type="ARBA" id="ARBA00022500"/>
    </source>
</evidence>
<evidence type="ECO:0000313" key="13">
    <source>
        <dbReference type="Proteomes" id="UP000324896"/>
    </source>
</evidence>
<gene>
    <name evidence="3" type="primary">cheD</name>
    <name evidence="8" type="ORF">BY453_102178</name>
    <name evidence="4" type="ORF">SAMN04488597_12722</name>
    <name evidence="5" type="ORF">SAMN04488598_1246</name>
    <name evidence="7" type="ORF">SAMN04515652_1246</name>
    <name evidence="6" type="ORF">SAMN04515654_11762</name>
</gene>
<dbReference type="Proteomes" id="UP000198945">
    <property type="component" value="Unassembled WGS sequence"/>
</dbReference>
<dbReference type="HAMAP" id="MF_01440">
    <property type="entry name" value="CheD"/>
    <property type="match status" value="1"/>
</dbReference>
<dbReference type="Proteomes" id="UP000324896">
    <property type="component" value="Unassembled WGS sequence"/>
</dbReference>
<dbReference type="Pfam" id="PF03975">
    <property type="entry name" value="CheD"/>
    <property type="match status" value="1"/>
</dbReference>
<keyword evidence="2 3" id="KW-0378">Hydrolase</keyword>
<protein>
    <recommendedName>
        <fullName evidence="3">Probable chemoreceptor glutamine deamidase CheD</fullName>
        <ecNumber evidence="3">3.5.1.44</ecNumber>
    </recommendedName>
</protein>
<comment type="catalytic activity">
    <reaction evidence="3">
        <text>L-glutaminyl-[protein] + H2O = L-glutamyl-[protein] + NH4(+)</text>
        <dbReference type="Rhea" id="RHEA:16441"/>
        <dbReference type="Rhea" id="RHEA-COMP:10207"/>
        <dbReference type="Rhea" id="RHEA-COMP:10208"/>
        <dbReference type="ChEBI" id="CHEBI:15377"/>
        <dbReference type="ChEBI" id="CHEBI:28938"/>
        <dbReference type="ChEBI" id="CHEBI:29973"/>
        <dbReference type="ChEBI" id="CHEBI:30011"/>
        <dbReference type="EC" id="3.5.1.44"/>
    </reaction>
</comment>
<dbReference type="RefSeq" id="WP_256208199.1">
    <property type="nucleotide sequence ID" value="NZ_FNBJ01000024.1"/>
</dbReference>
<evidence type="ECO:0000313" key="7">
    <source>
        <dbReference type="EMBL" id="SET08223.1"/>
    </source>
</evidence>
<dbReference type="EMBL" id="FNBJ01000024">
    <property type="protein sequence ID" value="SDF77400.1"/>
    <property type="molecule type" value="Genomic_DNA"/>
</dbReference>
<dbReference type="CDD" id="cd16352">
    <property type="entry name" value="CheD"/>
    <property type="match status" value="1"/>
</dbReference>
<evidence type="ECO:0000313" key="10">
    <source>
        <dbReference type="Proteomes" id="UP000198945"/>
    </source>
</evidence>
<dbReference type="EC" id="3.5.1.44" evidence="3"/>
<reference evidence="6 10" key="2">
    <citation type="submission" date="2016-10" db="EMBL/GenBank/DDBJ databases">
        <authorList>
            <person name="de Groot N.N."/>
        </authorList>
    </citation>
    <scope>NUCLEOTIDE SEQUENCE [LARGE SCALE GENOMIC DNA]</scope>
    <source>
        <strain evidence="6 10">WG7</strain>
    </source>
</reference>
<sequence>MITLISVEQKEERKTIVKMGDWAVDQEDSQLVILGLGSCIGVALYDDFTKIGGLAHVMLPKSKGKKKAEAKYADTAVPFLLEKMIEKGAKRRRLKAKIVGGAGMFKTEGGQSVMQIGKKNIEAVKEVLKNQKIRIVGSDLAKDYGRSMYFHLTDGKVRVTAFNKENITI</sequence>
<evidence type="ECO:0000313" key="12">
    <source>
        <dbReference type="Proteomes" id="UP000295758"/>
    </source>
</evidence>
<proteinExistence type="inferred from homology"/>
<dbReference type="SUPFAM" id="SSF64438">
    <property type="entry name" value="CNF1/YfiH-like putative cysteine hydrolases"/>
    <property type="match status" value="1"/>
</dbReference>
<dbReference type="EMBL" id="FOHG01000024">
    <property type="protein sequence ID" value="SET08223.1"/>
    <property type="molecule type" value="Genomic_DNA"/>
</dbReference>
<dbReference type="PANTHER" id="PTHR35147:SF1">
    <property type="entry name" value="CHEMORECEPTOR GLUTAMINE DEAMIDASE CHED-RELATED"/>
    <property type="match status" value="1"/>
</dbReference>
<dbReference type="Gene3D" id="3.30.1330.200">
    <property type="match status" value="1"/>
</dbReference>
<evidence type="ECO:0000256" key="3">
    <source>
        <dbReference type="HAMAP-Rule" id="MF_01440"/>
    </source>
</evidence>
<name>A0A1G6S3H0_9FIRM</name>
<evidence type="ECO:0000313" key="4">
    <source>
        <dbReference type="EMBL" id="SDD11214.1"/>
    </source>
</evidence>
<evidence type="ECO:0000313" key="9">
    <source>
        <dbReference type="Proteomes" id="UP000198612"/>
    </source>
</evidence>
<dbReference type="GO" id="GO:0006935">
    <property type="term" value="P:chemotaxis"/>
    <property type="evidence" value="ECO:0007669"/>
    <property type="project" value="UniProtKB-UniRule"/>
</dbReference>
<dbReference type="GO" id="GO:0050568">
    <property type="term" value="F:protein-glutamine glutaminase activity"/>
    <property type="evidence" value="ECO:0007669"/>
    <property type="project" value="UniProtKB-UniRule"/>
</dbReference>
<accession>A0A1G6S3H0</accession>
<evidence type="ECO:0000313" key="8">
    <source>
        <dbReference type="EMBL" id="TDS34741.1"/>
    </source>
</evidence>
<evidence type="ECO:0000313" key="11">
    <source>
        <dbReference type="Proteomes" id="UP000199519"/>
    </source>
</evidence>
<evidence type="ECO:0000256" key="2">
    <source>
        <dbReference type="ARBA" id="ARBA00022801"/>
    </source>
</evidence>
<dbReference type="InterPro" id="IPR011324">
    <property type="entry name" value="Cytotoxic_necrot_fac-like_cat"/>
</dbReference>
<comment type="function">
    <text evidence="3">Probably deamidates glutamine residues to glutamate on methyl-accepting chemotaxis receptors (MCPs), playing an important role in chemotaxis.</text>
</comment>
<comment type="similarity">
    <text evidence="3">Belongs to the CheD family.</text>
</comment>
<dbReference type="AlphaFoldDB" id="A0A1G6S3H0"/>
<evidence type="ECO:0000313" key="5">
    <source>
        <dbReference type="EMBL" id="SDF77400.1"/>
    </source>
</evidence>
<reference evidence="9 11" key="1">
    <citation type="submission" date="2016-10" db="EMBL/GenBank/DDBJ databases">
        <authorList>
            <person name="Varghese N."/>
            <person name="Submissions S."/>
        </authorList>
    </citation>
    <scope>NUCLEOTIDE SEQUENCE [LARGE SCALE GENOMIC DNA]</scope>
    <source>
        <strain evidence="4 13">WG10</strain>
        <strain evidence="5 11">WG2</strain>
        <strain evidence="7 9">WG5</strain>
    </source>
</reference>
<dbReference type="EMBL" id="FMYT01000027">
    <property type="protein sequence ID" value="SDD11214.1"/>
    <property type="molecule type" value="Genomic_DNA"/>
</dbReference>
<dbReference type="Proteomes" id="UP000199519">
    <property type="component" value="Unassembled WGS sequence"/>
</dbReference>
<evidence type="ECO:0000313" key="6">
    <source>
        <dbReference type="EMBL" id="SDI86160.1"/>
    </source>
</evidence>
<organism evidence="4 13">
    <name type="scientific">Halanaerobium congolense</name>
    <dbReference type="NCBI Taxonomy" id="54121"/>
    <lineage>
        <taxon>Bacteria</taxon>
        <taxon>Bacillati</taxon>
        <taxon>Bacillota</taxon>
        <taxon>Clostridia</taxon>
        <taxon>Halanaerobiales</taxon>
        <taxon>Halanaerobiaceae</taxon>
        <taxon>Halanaerobium</taxon>
    </lineage>
</organism>
<dbReference type="InterPro" id="IPR038592">
    <property type="entry name" value="CheD-like_sf"/>
</dbReference>
<dbReference type="EMBL" id="FNEH01000017">
    <property type="protein sequence ID" value="SDI86160.1"/>
    <property type="molecule type" value="Genomic_DNA"/>
</dbReference>
<keyword evidence="11" id="KW-1185">Reference proteome</keyword>
<reference evidence="8 12" key="3">
    <citation type="submission" date="2019-03" db="EMBL/GenBank/DDBJ databases">
        <title>Deep subsurface shale carbon reservoir microbial communities from Ohio and West Virginia, USA.</title>
        <authorList>
            <person name="Wrighton K."/>
        </authorList>
    </citation>
    <scope>NUCLEOTIDE SEQUENCE [LARGE SCALE GENOMIC DNA]</scope>
    <source>
        <strain evidence="8 12">UTICA-S4D12</strain>
    </source>
</reference>